<sequence>MPSDVVAGYQSRRVWCSKQKDPSTEVSEDLCDGSDEPAHTQTCASVPCPPQWTMSDWSMCSVTCGEGGSQIRQISCEQVMGSGQSTLLNDSACTDILGAKPATTRPCPETLPCPGWHLGPWKSCDRLCGDGKQRRAVHCFRRVKGKVEIHPDLACSAEKPPSEKDCNLRPCEGVDWVTSDWSGCSKPCGGGDMQRKVLCFKDNAVVNVKECKPETTLFASESCNTHSCGAGNDIC</sequence>
<dbReference type="InterPro" id="IPR000884">
    <property type="entry name" value="TSP1_rpt"/>
</dbReference>
<dbReference type="AlphaFoldDB" id="A0ABD0Y6A6"/>
<protein>
    <submittedName>
        <fullName evidence="3">Uncharacterized protein</fullName>
    </submittedName>
</protein>
<dbReference type="Pfam" id="PF19030">
    <property type="entry name" value="TSP1_ADAMTS"/>
    <property type="match status" value="4"/>
</dbReference>
<dbReference type="PROSITE" id="PS50092">
    <property type="entry name" value="TSP1"/>
    <property type="match status" value="3"/>
</dbReference>
<dbReference type="InterPro" id="IPR050439">
    <property type="entry name" value="ADAMTS_ADAMTS-like"/>
</dbReference>
<gene>
    <name evidence="3" type="ORF">AAG570_003268</name>
</gene>
<dbReference type="InterPro" id="IPR036383">
    <property type="entry name" value="TSP1_rpt_sf"/>
</dbReference>
<dbReference type="Gene3D" id="2.20.100.10">
    <property type="entry name" value="Thrombospondin type-1 (TSP1) repeat"/>
    <property type="match status" value="3"/>
</dbReference>
<dbReference type="GO" id="GO:0005576">
    <property type="term" value="C:extracellular region"/>
    <property type="evidence" value="ECO:0007669"/>
    <property type="project" value="UniProtKB-SubCell"/>
</dbReference>
<evidence type="ECO:0000256" key="1">
    <source>
        <dbReference type="ARBA" id="ARBA00004613"/>
    </source>
</evidence>
<evidence type="ECO:0000313" key="3">
    <source>
        <dbReference type="EMBL" id="KAL1122943.1"/>
    </source>
</evidence>
<dbReference type="SUPFAM" id="SSF82895">
    <property type="entry name" value="TSP-1 type 1 repeat"/>
    <property type="match status" value="3"/>
</dbReference>
<dbReference type="Proteomes" id="UP001558652">
    <property type="component" value="Unassembled WGS sequence"/>
</dbReference>
<proteinExistence type="predicted"/>
<name>A0ABD0Y6A6_9HEMI</name>
<evidence type="ECO:0000256" key="2">
    <source>
        <dbReference type="ARBA" id="ARBA00022525"/>
    </source>
</evidence>
<reference evidence="3 4" key="1">
    <citation type="submission" date="2024-07" db="EMBL/GenBank/DDBJ databases">
        <title>Chromosome-level genome assembly of the water stick insect Ranatra chinensis (Heteroptera: Nepidae).</title>
        <authorList>
            <person name="Liu X."/>
        </authorList>
    </citation>
    <scope>NUCLEOTIDE SEQUENCE [LARGE SCALE GENOMIC DNA]</scope>
    <source>
        <strain evidence="3">Cailab_2021Rc</strain>
        <tissue evidence="3">Muscle</tissue>
    </source>
</reference>
<dbReference type="EMBL" id="JBFDAA010000013">
    <property type="protein sequence ID" value="KAL1122943.1"/>
    <property type="molecule type" value="Genomic_DNA"/>
</dbReference>
<keyword evidence="2" id="KW-0964">Secreted</keyword>
<dbReference type="PANTHER" id="PTHR13723">
    <property type="entry name" value="ADAMTS A DISINTEGRIN AND METALLOPROTEASE WITH THROMBOSPONDIN MOTIFS PROTEASE"/>
    <property type="match status" value="1"/>
</dbReference>
<dbReference type="SMART" id="SM00209">
    <property type="entry name" value="TSP1"/>
    <property type="match status" value="3"/>
</dbReference>
<comment type="caution">
    <text evidence="3">The sequence shown here is derived from an EMBL/GenBank/DDBJ whole genome shotgun (WGS) entry which is preliminary data.</text>
</comment>
<accession>A0ABD0Y6A6</accession>
<comment type="subcellular location">
    <subcellularLocation>
        <location evidence="1">Secreted</location>
    </subcellularLocation>
</comment>
<keyword evidence="4" id="KW-1185">Reference proteome</keyword>
<organism evidence="3 4">
    <name type="scientific">Ranatra chinensis</name>
    <dbReference type="NCBI Taxonomy" id="642074"/>
    <lineage>
        <taxon>Eukaryota</taxon>
        <taxon>Metazoa</taxon>
        <taxon>Ecdysozoa</taxon>
        <taxon>Arthropoda</taxon>
        <taxon>Hexapoda</taxon>
        <taxon>Insecta</taxon>
        <taxon>Pterygota</taxon>
        <taxon>Neoptera</taxon>
        <taxon>Paraneoptera</taxon>
        <taxon>Hemiptera</taxon>
        <taxon>Heteroptera</taxon>
        <taxon>Panheteroptera</taxon>
        <taxon>Nepomorpha</taxon>
        <taxon>Nepidae</taxon>
        <taxon>Ranatrinae</taxon>
        <taxon>Ranatra</taxon>
    </lineage>
</organism>
<evidence type="ECO:0000313" key="4">
    <source>
        <dbReference type="Proteomes" id="UP001558652"/>
    </source>
</evidence>